<name>A0A367LJV8_9HYPO</name>
<dbReference type="AlphaFoldDB" id="A0A367LJV8"/>
<evidence type="ECO:0000313" key="2">
    <source>
        <dbReference type="EMBL" id="RCI14716.1"/>
    </source>
</evidence>
<proteinExistence type="predicted"/>
<organism evidence="2 3">
    <name type="scientific">Ophiocordyceps polyrhachis-furcata BCC 54312</name>
    <dbReference type="NCBI Taxonomy" id="1330021"/>
    <lineage>
        <taxon>Eukaryota</taxon>
        <taxon>Fungi</taxon>
        <taxon>Dikarya</taxon>
        <taxon>Ascomycota</taxon>
        <taxon>Pezizomycotina</taxon>
        <taxon>Sordariomycetes</taxon>
        <taxon>Hypocreomycetidae</taxon>
        <taxon>Hypocreales</taxon>
        <taxon>Ophiocordycipitaceae</taxon>
        <taxon>Ophiocordyceps</taxon>
    </lineage>
</organism>
<feature type="compositionally biased region" description="Low complexity" evidence="1">
    <location>
        <begin position="62"/>
        <end position="91"/>
    </location>
</feature>
<dbReference type="EMBL" id="LKCN02000003">
    <property type="protein sequence ID" value="RCI14716.1"/>
    <property type="molecule type" value="Genomic_DNA"/>
</dbReference>
<evidence type="ECO:0000313" key="3">
    <source>
        <dbReference type="Proteomes" id="UP000253664"/>
    </source>
</evidence>
<protein>
    <submittedName>
        <fullName evidence="2">Uncharacterized protein</fullName>
    </submittedName>
</protein>
<reference evidence="2 3" key="1">
    <citation type="journal article" date="2015" name="BMC Genomics">
        <title>Insights from the genome of Ophiocordyceps polyrhachis-furcata to pathogenicity and host specificity in insect fungi.</title>
        <authorList>
            <person name="Wichadakul D."/>
            <person name="Kobmoo N."/>
            <person name="Ingsriswang S."/>
            <person name="Tangphatsornruang S."/>
            <person name="Chantasingh D."/>
            <person name="Luangsa-ard J.J."/>
            <person name="Eurwilaichitr L."/>
        </authorList>
    </citation>
    <scope>NUCLEOTIDE SEQUENCE [LARGE SCALE GENOMIC DNA]</scope>
    <source>
        <strain evidence="2 3">BCC 54312</strain>
    </source>
</reference>
<feature type="compositionally biased region" description="Basic and acidic residues" evidence="1">
    <location>
        <begin position="10"/>
        <end position="43"/>
    </location>
</feature>
<dbReference type="Proteomes" id="UP000253664">
    <property type="component" value="Unassembled WGS sequence"/>
</dbReference>
<keyword evidence="3" id="KW-1185">Reference proteome</keyword>
<feature type="non-terminal residue" evidence="2">
    <location>
        <position position="252"/>
    </location>
</feature>
<comment type="caution">
    <text evidence="2">The sequence shown here is derived from an EMBL/GenBank/DDBJ whole genome shotgun (WGS) entry which is preliminary data.</text>
</comment>
<gene>
    <name evidence="2" type="ORF">L249_6458</name>
</gene>
<feature type="region of interest" description="Disordered" evidence="1">
    <location>
        <begin position="1"/>
        <end position="106"/>
    </location>
</feature>
<evidence type="ECO:0000256" key="1">
    <source>
        <dbReference type="SAM" id="MobiDB-lite"/>
    </source>
</evidence>
<sequence length="252" mass="27345">MVGCRTAVQQREETKGGELMEKAEEKRQKHTERSERKLEREDTSPACEGNDRPCPVRARGTSSADSQVPSASAASSSSSSSSSSAENLARTGRGERGPGGGAAEGWGVEARDTTFLSPRFQSGVIVMCDLVAPLRPVAYKVFLSLIWMRMLRIWNGRGTVNSNRHATPNKTGIRYAVSVRSASFPPTPSSLLLLLVLLLPNDIRMTDRSTRDGANARPRATDNLAAQRHALIPALSLYRPELYGGGGDYLCR</sequence>
<accession>A0A367LJV8</accession>